<sequence>EKTSRFRFQSWSRKKSLAIGVIFSIRLGSELQQVNEYRSGGQEQCILESSDGNVNTAMCATCFKVWLGKQHRELL</sequence>
<reference evidence="1" key="1">
    <citation type="journal article" date="2013" name="Nat. Commun.">
        <title>Whole-genome sequencing of Oryza brachyantha reveals mechanisms underlying Oryza genome evolution.</title>
        <authorList>
            <person name="Chen J."/>
            <person name="Huang Q."/>
            <person name="Gao D."/>
            <person name="Wang J."/>
            <person name="Lang Y."/>
            <person name="Liu T."/>
            <person name="Li B."/>
            <person name="Bai Z."/>
            <person name="Luis Goicoechea J."/>
            <person name="Liang C."/>
            <person name="Chen C."/>
            <person name="Zhang W."/>
            <person name="Sun S."/>
            <person name="Liao Y."/>
            <person name="Zhang X."/>
            <person name="Yang L."/>
            <person name="Song C."/>
            <person name="Wang M."/>
            <person name="Shi J."/>
            <person name="Liu G."/>
            <person name="Liu J."/>
            <person name="Zhou H."/>
            <person name="Zhou W."/>
            <person name="Yu Q."/>
            <person name="An N."/>
            <person name="Chen Y."/>
            <person name="Cai Q."/>
            <person name="Wang B."/>
            <person name="Liu B."/>
            <person name="Min J."/>
            <person name="Huang Y."/>
            <person name="Wu H."/>
            <person name="Li Z."/>
            <person name="Zhang Y."/>
            <person name="Yin Y."/>
            <person name="Song W."/>
            <person name="Jiang J."/>
            <person name="Jackson S.A."/>
            <person name="Wing R.A."/>
            <person name="Wang J."/>
            <person name="Chen M."/>
        </authorList>
    </citation>
    <scope>NUCLEOTIDE SEQUENCE [LARGE SCALE GENOMIC DNA]</scope>
    <source>
        <strain evidence="1">cv. IRGC 101232</strain>
    </source>
</reference>
<name>J3MT44_ORYBR</name>
<evidence type="ECO:0000313" key="2">
    <source>
        <dbReference type="Proteomes" id="UP000006038"/>
    </source>
</evidence>
<proteinExistence type="predicted"/>
<dbReference type="HOGENOM" id="CLU_2678299_0_0_1"/>
<reference evidence="1" key="2">
    <citation type="submission" date="2013-04" db="UniProtKB">
        <authorList>
            <consortium name="EnsemblPlants"/>
        </authorList>
    </citation>
    <scope>IDENTIFICATION</scope>
</reference>
<dbReference type="Proteomes" id="UP000006038">
    <property type="component" value="Chromosome 8"/>
</dbReference>
<accession>J3MT44</accession>
<organism evidence="1">
    <name type="scientific">Oryza brachyantha</name>
    <name type="common">malo sina</name>
    <dbReference type="NCBI Taxonomy" id="4533"/>
    <lineage>
        <taxon>Eukaryota</taxon>
        <taxon>Viridiplantae</taxon>
        <taxon>Streptophyta</taxon>
        <taxon>Embryophyta</taxon>
        <taxon>Tracheophyta</taxon>
        <taxon>Spermatophyta</taxon>
        <taxon>Magnoliopsida</taxon>
        <taxon>Liliopsida</taxon>
        <taxon>Poales</taxon>
        <taxon>Poaceae</taxon>
        <taxon>BOP clade</taxon>
        <taxon>Oryzoideae</taxon>
        <taxon>Oryzeae</taxon>
        <taxon>Oryzinae</taxon>
        <taxon>Oryza</taxon>
    </lineage>
</organism>
<evidence type="ECO:0000313" key="1">
    <source>
        <dbReference type="EnsemblPlants" id="OB08G22740.1"/>
    </source>
</evidence>
<protein>
    <submittedName>
        <fullName evidence="1">Uncharacterized protein</fullName>
    </submittedName>
</protein>
<dbReference type="Gramene" id="OB08G22740.1">
    <property type="protein sequence ID" value="OB08G22740.1"/>
    <property type="gene ID" value="OB08G22740"/>
</dbReference>
<dbReference type="EnsemblPlants" id="OB08G22740.1">
    <property type="protein sequence ID" value="OB08G22740.1"/>
    <property type="gene ID" value="OB08G22740"/>
</dbReference>
<dbReference type="AlphaFoldDB" id="J3MT44"/>
<keyword evidence="2" id="KW-1185">Reference proteome</keyword>